<comment type="caution">
    <text evidence="1">The sequence shown here is derived from an EMBL/GenBank/DDBJ whole genome shotgun (WGS) entry which is preliminary data.</text>
</comment>
<dbReference type="RefSeq" id="WP_189138328.1">
    <property type="nucleotide sequence ID" value="NZ_BMNK01000003.1"/>
</dbReference>
<evidence type="ECO:0008006" key="3">
    <source>
        <dbReference type="Google" id="ProtNLM"/>
    </source>
</evidence>
<sequence>MDMFTARTPIIPTILILASAGLTGCSPAPGSNEFLHVYNDTSEPVRLYWHSGKPDPTATPYQTIEPGKMADTGIDKKCPAGVAIAAITESGVKYKYGPPVCADATWRIGKKE</sequence>
<evidence type="ECO:0000313" key="1">
    <source>
        <dbReference type="EMBL" id="GGP04703.1"/>
    </source>
</evidence>
<dbReference type="AlphaFoldDB" id="A0A918A2B2"/>
<dbReference type="Proteomes" id="UP000660745">
    <property type="component" value="Unassembled WGS sequence"/>
</dbReference>
<organism evidence="1 2">
    <name type="scientific">Nonomuraea glycinis</name>
    <dbReference type="NCBI Taxonomy" id="2047744"/>
    <lineage>
        <taxon>Bacteria</taxon>
        <taxon>Bacillati</taxon>
        <taxon>Actinomycetota</taxon>
        <taxon>Actinomycetes</taxon>
        <taxon>Streptosporangiales</taxon>
        <taxon>Streptosporangiaceae</taxon>
        <taxon>Nonomuraea</taxon>
    </lineage>
</organism>
<protein>
    <recommendedName>
        <fullName evidence="3">Lipoprotein</fullName>
    </recommendedName>
</protein>
<dbReference type="PROSITE" id="PS51257">
    <property type="entry name" value="PROKAR_LIPOPROTEIN"/>
    <property type="match status" value="1"/>
</dbReference>
<gene>
    <name evidence="1" type="ORF">GCM10012278_20940</name>
</gene>
<accession>A0A918A2B2</accession>
<keyword evidence="2" id="KW-1185">Reference proteome</keyword>
<reference evidence="1" key="1">
    <citation type="journal article" date="2014" name="Int. J. Syst. Evol. Microbiol.">
        <title>Complete genome sequence of Corynebacterium casei LMG S-19264T (=DSM 44701T), isolated from a smear-ripened cheese.</title>
        <authorList>
            <consortium name="US DOE Joint Genome Institute (JGI-PGF)"/>
            <person name="Walter F."/>
            <person name="Albersmeier A."/>
            <person name="Kalinowski J."/>
            <person name="Ruckert C."/>
        </authorList>
    </citation>
    <scope>NUCLEOTIDE SEQUENCE</scope>
    <source>
        <strain evidence="1">CGMCC 4.7430</strain>
    </source>
</reference>
<reference evidence="1" key="2">
    <citation type="submission" date="2020-09" db="EMBL/GenBank/DDBJ databases">
        <authorList>
            <person name="Sun Q."/>
            <person name="Zhou Y."/>
        </authorList>
    </citation>
    <scope>NUCLEOTIDE SEQUENCE</scope>
    <source>
        <strain evidence="1">CGMCC 4.7430</strain>
    </source>
</reference>
<evidence type="ECO:0000313" key="2">
    <source>
        <dbReference type="Proteomes" id="UP000660745"/>
    </source>
</evidence>
<name>A0A918A2B2_9ACTN</name>
<dbReference type="EMBL" id="BMNK01000003">
    <property type="protein sequence ID" value="GGP04703.1"/>
    <property type="molecule type" value="Genomic_DNA"/>
</dbReference>
<proteinExistence type="predicted"/>